<dbReference type="EMBL" id="PVMZ01000003">
    <property type="protein sequence ID" value="PRX23477.1"/>
    <property type="molecule type" value="Genomic_DNA"/>
</dbReference>
<organism evidence="2 3">
    <name type="scientific">Actinoplanes italicus</name>
    <dbReference type="NCBI Taxonomy" id="113567"/>
    <lineage>
        <taxon>Bacteria</taxon>
        <taxon>Bacillati</taxon>
        <taxon>Actinomycetota</taxon>
        <taxon>Actinomycetes</taxon>
        <taxon>Micromonosporales</taxon>
        <taxon>Micromonosporaceae</taxon>
        <taxon>Actinoplanes</taxon>
    </lineage>
</organism>
<evidence type="ECO:0000256" key="1">
    <source>
        <dbReference type="SAM" id="MobiDB-lite"/>
    </source>
</evidence>
<reference evidence="2 3" key="1">
    <citation type="submission" date="2018-03" db="EMBL/GenBank/DDBJ databases">
        <title>Genomic Encyclopedia of Archaeal and Bacterial Type Strains, Phase II (KMG-II): from individual species to whole genera.</title>
        <authorList>
            <person name="Goeker M."/>
        </authorList>
    </citation>
    <scope>NUCLEOTIDE SEQUENCE [LARGE SCALE GENOMIC DNA]</scope>
    <source>
        <strain evidence="2 3">DSM 43146</strain>
    </source>
</reference>
<accession>A0A2T0KIY0</accession>
<proteinExistence type="predicted"/>
<dbReference type="RefSeq" id="WP_170153787.1">
    <property type="nucleotide sequence ID" value="NZ_BOMO01000041.1"/>
</dbReference>
<dbReference type="AlphaFoldDB" id="A0A2T0KIY0"/>
<feature type="region of interest" description="Disordered" evidence="1">
    <location>
        <begin position="1"/>
        <end position="45"/>
    </location>
</feature>
<keyword evidence="3" id="KW-1185">Reference proteome</keyword>
<comment type="caution">
    <text evidence="2">The sequence shown here is derived from an EMBL/GenBank/DDBJ whole genome shotgun (WGS) entry which is preliminary data.</text>
</comment>
<evidence type="ECO:0000313" key="3">
    <source>
        <dbReference type="Proteomes" id="UP000239415"/>
    </source>
</evidence>
<name>A0A2T0KIY0_9ACTN</name>
<evidence type="ECO:0000313" key="2">
    <source>
        <dbReference type="EMBL" id="PRX23477.1"/>
    </source>
</evidence>
<sequence>MADEEFTDGEERMRERQDGDYTPPILAEPRGGPIPVWAPEPDDEQ</sequence>
<feature type="compositionally biased region" description="Basic and acidic residues" evidence="1">
    <location>
        <begin position="9"/>
        <end position="19"/>
    </location>
</feature>
<protein>
    <submittedName>
        <fullName evidence="2">Uncharacterized protein</fullName>
    </submittedName>
</protein>
<dbReference type="Proteomes" id="UP000239415">
    <property type="component" value="Unassembled WGS sequence"/>
</dbReference>
<gene>
    <name evidence="2" type="ORF">CLV67_103225</name>
</gene>